<dbReference type="Proteomes" id="UP000437736">
    <property type="component" value="Unassembled WGS sequence"/>
</dbReference>
<keyword evidence="5" id="KW-1185">Reference proteome</keyword>
<name>A0ABW9QYN6_9ACTN</name>
<dbReference type="SUPFAM" id="SSF55073">
    <property type="entry name" value="Nucleotide cyclase"/>
    <property type="match status" value="1"/>
</dbReference>
<evidence type="ECO:0000313" key="5">
    <source>
        <dbReference type="Proteomes" id="UP000437736"/>
    </source>
</evidence>
<dbReference type="CDD" id="cd00130">
    <property type="entry name" value="PAS"/>
    <property type="match status" value="1"/>
</dbReference>
<gene>
    <name evidence="4" type="ORF">GHK86_19005</name>
</gene>
<dbReference type="CDD" id="cd01949">
    <property type="entry name" value="GGDEF"/>
    <property type="match status" value="1"/>
</dbReference>
<dbReference type="InterPro" id="IPR035919">
    <property type="entry name" value="EAL_sf"/>
</dbReference>
<dbReference type="PANTHER" id="PTHR44757:SF2">
    <property type="entry name" value="BIOFILM ARCHITECTURE MAINTENANCE PROTEIN MBAA"/>
    <property type="match status" value="1"/>
</dbReference>
<dbReference type="CDD" id="cd01948">
    <property type="entry name" value="EAL"/>
    <property type="match status" value="1"/>
</dbReference>
<dbReference type="InterPro" id="IPR035965">
    <property type="entry name" value="PAS-like_dom_sf"/>
</dbReference>
<dbReference type="SMART" id="SM00086">
    <property type="entry name" value="PAC"/>
    <property type="match status" value="1"/>
</dbReference>
<dbReference type="Pfam" id="PF08448">
    <property type="entry name" value="PAS_4"/>
    <property type="match status" value="1"/>
</dbReference>
<dbReference type="Pfam" id="PF00990">
    <property type="entry name" value="GGDEF"/>
    <property type="match status" value="1"/>
</dbReference>
<dbReference type="NCBIfam" id="TIGR00254">
    <property type="entry name" value="GGDEF"/>
    <property type="match status" value="1"/>
</dbReference>
<dbReference type="InterPro" id="IPR013656">
    <property type="entry name" value="PAS_4"/>
</dbReference>
<dbReference type="InterPro" id="IPR001633">
    <property type="entry name" value="EAL_dom"/>
</dbReference>
<dbReference type="PROSITE" id="PS50887">
    <property type="entry name" value="GGDEF"/>
    <property type="match status" value="1"/>
</dbReference>
<dbReference type="Pfam" id="PF00563">
    <property type="entry name" value="EAL"/>
    <property type="match status" value="1"/>
</dbReference>
<dbReference type="InterPro" id="IPR000160">
    <property type="entry name" value="GGDEF_dom"/>
</dbReference>
<organism evidence="4 5">
    <name type="scientific">Acidiferrimicrobium australe</name>
    <dbReference type="NCBI Taxonomy" id="2664430"/>
    <lineage>
        <taxon>Bacteria</taxon>
        <taxon>Bacillati</taxon>
        <taxon>Actinomycetota</taxon>
        <taxon>Acidimicrobiia</taxon>
        <taxon>Acidimicrobiales</taxon>
        <taxon>Acidimicrobiaceae</taxon>
        <taxon>Acidiferrimicrobium</taxon>
    </lineage>
</organism>
<comment type="caution">
    <text evidence="4">The sequence shown here is derived from an EMBL/GenBank/DDBJ whole genome shotgun (WGS) entry which is preliminary data.</text>
</comment>
<dbReference type="Gene3D" id="3.30.70.270">
    <property type="match status" value="1"/>
</dbReference>
<dbReference type="InterPro" id="IPR000700">
    <property type="entry name" value="PAS-assoc_C"/>
</dbReference>
<dbReference type="EMBL" id="WJHE01001223">
    <property type="protein sequence ID" value="MST34803.1"/>
    <property type="molecule type" value="Genomic_DNA"/>
</dbReference>
<feature type="non-terminal residue" evidence="4">
    <location>
        <position position="577"/>
    </location>
</feature>
<dbReference type="InterPro" id="IPR052155">
    <property type="entry name" value="Biofilm_reg_signaling"/>
</dbReference>
<dbReference type="PROSITE" id="PS50883">
    <property type="entry name" value="EAL"/>
    <property type="match status" value="1"/>
</dbReference>
<dbReference type="PROSITE" id="PS50113">
    <property type="entry name" value="PAC"/>
    <property type="match status" value="1"/>
</dbReference>
<dbReference type="InterPro" id="IPR029787">
    <property type="entry name" value="Nucleotide_cyclase"/>
</dbReference>
<evidence type="ECO:0000259" key="3">
    <source>
        <dbReference type="PROSITE" id="PS50887"/>
    </source>
</evidence>
<feature type="domain" description="EAL" evidence="2">
    <location>
        <begin position="342"/>
        <end position="577"/>
    </location>
</feature>
<dbReference type="SUPFAM" id="SSF55785">
    <property type="entry name" value="PYP-like sensor domain (PAS domain)"/>
    <property type="match status" value="1"/>
</dbReference>
<evidence type="ECO:0000259" key="1">
    <source>
        <dbReference type="PROSITE" id="PS50113"/>
    </source>
</evidence>
<dbReference type="PANTHER" id="PTHR44757">
    <property type="entry name" value="DIGUANYLATE CYCLASE DGCP"/>
    <property type="match status" value="1"/>
</dbReference>
<proteinExistence type="predicted"/>
<accession>A0ABW9QYN6</accession>
<feature type="domain" description="GGDEF" evidence="3">
    <location>
        <begin position="202"/>
        <end position="333"/>
    </location>
</feature>
<dbReference type="SMART" id="SM00267">
    <property type="entry name" value="GGDEF"/>
    <property type="match status" value="1"/>
</dbReference>
<sequence length="577" mass="60550">MTLTMRDSPDEPTAGALRVLAGLRDPVLGASGEAPPADPASVLETLAEGVVVCDIRPDGTARPTVANAAARHLLGPDPAALLAGGVAGGIRLVALDGRPMSPEELPARETVASGRPVDGYVWGVQRADGERRWVRSSSRPLRRLEGELVGVVLSLVDVTDWVEATRRLAHHAQHDPLTGLPNRATLLERLAAALVRMRAEGSRCALLFVDLDHFKHVNDSLGHGAGDAVLVALASRVRHSLRPSDVVCRLGGDELVVLAERVAAVPDAVAIAERIRAAVAQPLLVEGVPLSPTCSIGVAVGVEVDPDELLRQADTALYKAKEQGRDRCVVFEPAMQLGARHRLDTEGRVRAALRSGGVAVHYQPIVALDDGHVVAREALVRVGGDDEPVEAGDVVRVAGETDLIVDVGSAVLRQAVADAAGWPDGAALSVNVAARQLRPALVEEVRALLGAHRLEPDRLYLELTESALVGVDGPARAAVDRLAGLGVRLALDDFGTTAANLADLRRLPVAALKLDRSFTVGLGRQPDDDVVVAVVDLARTLGVVTVAKGVETAGQAARLRALGCDLAQGHWFGRPAP</sequence>
<dbReference type="SUPFAM" id="SSF141868">
    <property type="entry name" value="EAL domain-like"/>
    <property type="match status" value="1"/>
</dbReference>
<feature type="domain" description="PAC" evidence="1">
    <location>
        <begin position="118"/>
        <end position="170"/>
    </location>
</feature>
<reference evidence="4 5" key="1">
    <citation type="submission" date="2019-11" db="EMBL/GenBank/DDBJ databases">
        <title>Acidiferrimicrobium australis gen. nov., sp. nov., an acidophilic and obligately heterotrophic, member of the Actinobacteria that catalyses dissimilatory oxido- reduction of iron isolated from metal-rich acidic water in Chile.</title>
        <authorList>
            <person name="Gonzalez D."/>
            <person name="Huber K."/>
            <person name="Hedrich S."/>
            <person name="Rojas-Villalobos C."/>
            <person name="Quatrini R."/>
            <person name="Dinamarca M.A."/>
            <person name="Schwarz A."/>
            <person name="Canales C."/>
            <person name="Nancucheo I."/>
        </authorList>
    </citation>
    <scope>NUCLEOTIDE SEQUENCE [LARGE SCALE GENOMIC DNA]</scope>
    <source>
        <strain evidence="4 5">USS-CCA1</strain>
    </source>
</reference>
<dbReference type="InterPro" id="IPR001610">
    <property type="entry name" value="PAC"/>
</dbReference>
<dbReference type="InterPro" id="IPR000014">
    <property type="entry name" value="PAS"/>
</dbReference>
<dbReference type="Gene3D" id="3.30.450.20">
    <property type="entry name" value="PAS domain"/>
    <property type="match status" value="1"/>
</dbReference>
<dbReference type="SMART" id="SM00052">
    <property type="entry name" value="EAL"/>
    <property type="match status" value="1"/>
</dbReference>
<evidence type="ECO:0000259" key="2">
    <source>
        <dbReference type="PROSITE" id="PS50883"/>
    </source>
</evidence>
<dbReference type="InterPro" id="IPR043128">
    <property type="entry name" value="Rev_trsase/Diguanyl_cyclase"/>
</dbReference>
<dbReference type="Gene3D" id="3.20.20.450">
    <property type="entry name" value="EAL domain"/>
    <property type="match status" value="1"/>
</dbReference>
<protein>
    <submittedName>
        <fullName evidence="4">EAL domain-containing protein</fullName>
    </submittedName>
</protein>
<dbReference type="NCBIfam" id="TIGR00229">
    <property type="entry name" value="sensory_box"/>
    <property type="match status" value="1"/>
</dbReference>
<evidence type="ECO:0000313" key="4">
    <source>
        <dbReference type="EMBL" id="MST34803.1"/>
    </source>
</evidence>